<dbReference type="InterPro" id="IPR007110">
    <property type="entry name" value="Ig-like_dom"/>
</dbReference>
<dbReference type="InterPro" id="IPR013783">
    <property type="entry name" value="Ig-like_fold"/>
</dbReference>
<feature type="transmembrane region" description="Helical" evidence="1">
    <location>
        <begin position="273"/>
        <end position="297"/>
    </location>
</feature>
<sequence>MYILVIFAFLGEISGETYFYCQEKGNLTLSCSKSAANDSKKRVWYVAENSLETFCLINCSSEITAEYSSEDTRRYWDLKCVSDQLSFFSLQRGGVFACGAILDEKESKTRPLFSNVTHCRHYNFFMVVIINQTAENNVFVNSTAKLETDLTIEEGKNITLSCGFQMRKPEQVFVMYWIKSTDRSECLFSVSYTPPLSYNTHCCVDEKIKNRVLNNTVLDEKHVVNNLTILNVTYSDNGTYLCVVNAWSQGKHVWRTASKVYLQGRKTPTPSSYYMPVYATTGVIVGIIFVIGLACLISKKKIKLQDSPFCCHTRTYYWITVDIAPPIKTQVNNFPH</sequence>
<dbReference type="InterPro" id="IPR003599">
    <property type="entry name" value="Ig_sub"/>
</dbReference>
<organism evidence="4 5">
    <name type="scientific">Alligator sinensis</name>
    <name type="common">Chinese alligator</name>
    <dbReference type="NCBI Taxonomy" id="38654"/>
    <lineage>
        <taxon>Eukaryota</taxon>
        <taxon>Metazoa</taxon>
        <taxon>Chordata</taxon>
        <taxon>Craniata</taxon>
        <taxon>Vertebrata</taxon>
        <taxon>Euteleostomi</taxon>
        <taxon>Archelosauria</taxon>
        <taxon>Archosauria</taxon>
        <taxon>Crocodylia</taxon>
        <taxon>Alligatoridae</taxon>
        <taxon>Alligatorinae</taxon>
        <taxon>Alligator</taxon>
    </lineage>
</organism>
<dbReference type="InterPro" id="IPR013106">
    <property type="entry name" value="Ig_V-set"/>
</dbReference>
<feature type="chain" id="PRO_5018106601" evidence="2">
    <location>
        <begin position="16"/>
        <end position="336"/>
    </location>
</feature>
<dbReference type="GeneID" id="112550110"/>
<keyword evidence="2" id="KW-0732">Signal</keyword>
<evidence type="ECO:0000313" key="5">
    <source>
        <dbReference type="RefSeq" id="XP_025058624.1"/>
    </source>
</evidence>
<dbReference type="Proteomes" id="UP000189705">
    <property type="component" value="Unplaced"/>
</dbReference>
<dbReference type="Gene3D" id="2.60.40.10">
    <property type="entry name" value="Immunoglobulins"/>
    <property type="match status" value="1"/>
</dbReference>
<dbReference type="RefSeq" id="XP_025058624.1">
    <property type="nucleotide sequence ID" value="XM_025202839.1"/>
</dbReference>
<dbReference type="SMART" id="SM00409">
    <property type="entry name" value="IG"/>
    <property type="match status" value="1"/>
</dbReference>
<dbReference type="InterPro" id="IPR036179">
    <property type="entry name" value="Ig-like_dom_sf"/>
</dbReference>
<reference evidence="5" key="1">
    <citation type="submission" date="2025-08" db="UniProtKB">
        <authorList>
            <consortium name="RefSeq"/>
        </authorList>
    </citation>
    <scope>IDENTIFICATION</scope>
</reference>
<keyword evidence="4" id="KW-1185">Reference proteome</keyword>
<proteinExistence type="predicted"/>
<evidence type="ECO:0000259" key="3">
    <source>
        <dbReference type="PROSITE" id="PS50835"/>
    </source>
</evidence>
<gene>
    <name evidence="5" type="primary">LOC112550110</name>
</gene>
<keyword evidence="1" id="KW-1133">Transmembrane helix</keyword>
<dbReference type="AlphaFoldDB" id="A0A3Q0GG69"/>
<dbReference type="PROSITE" id="PS50835">
    <property type="entry name" value="IG_LIKE"/>
    <property type="match status" value="1"/>
</dbReference>
<evidence type="ECO:0000313" key="4">
    <source>
        <dbReference type="Proteomes" id="UP000189705"/>
    </source>
</evidence>
<evidence type="ECO:0000256" key="1">
    <source>
        <dbReference type="SAM" id="Phobius"/>
    </source>
</evidence>
<accession>A0A3Q0GG69</accession>
<keyword evidence="1" id="KW-0472">Membrane</keyword>
<protein>
    <submittedName>
        <fullName evidence="5">Uncharacterized protein LOC112550110 isoform X2</fullName>
    </submittedName>
</protein>
<feature type="domain" description="Ig-like" evidence="3">
    <location>
        <begin position="111"/>
        <end position="258"/>
    </location>
</feature>
<feature type="signal peptide" evidence="2">
    <location>
        <begin position="1"/>
        <end position="15"/>
    </location>
</feature>
<dbReference type="SUPFAM" id="SSF48726">
    <property type="entry name" value="Immunoglobulin"/>
    <property type="match status" value="1"/>
</dbReference>
<evidence type="ECO:0000256" key="2">
    <source>
        <dbReference type="SAM" id="SignalP"/>
    </source>
</evidence>
<dbReference type="Pfam" id="PF07686">
    <property type="entry name" value="V-set"/>
    <property type="match status" value="1"/>
</dbReference>
<name>A0A3Q0GG69_ALLSI</name>
<keyword evidence="1" id="KW-0812">Transmembrane</keyword>